<evidence type="ECO:0000256" key="6">
    <source>
        <dbReference type="ARBA" id="ARBA00023002"/>
    </source>
</evidence>
<evidence type="ECO:0000313" key="13">
    <source>
        <dbReference type="EMBL" id="CAA9285196.1"/>
    </source>
</evidence>
<keyword evidence="3 12" id="KW-0812">Transmembrane</keyword>
<accession>A0A6J4JQX0</accession>
<evidence type="ECO:0000256" key="1">
    <source>
        <dbReference type="ARBA" id="ARBA00004141"/>
    </source>
</evidence>
<dbReference type="InterPro" id="IPR003780">
    <property type="entry name" value="COX15/CtaA_fam"/>
</dbReference>
<dbReference type="Pfam" id="PF02628">
    <property type="entry name" value="COX15-CtaA"/>
    <property type="match status" value="1"/>
</dbReference>
<evidence type="ECO:0000256" key="4">
    <source>
        <dbReference type="ARBA" id="ARBA00022723"/>
    </source>
</evidence>
<reference evidence="13" key="1">
    <citation type="submission" date="2020-02" db="EMBL/GenBank/DDBJ databases">
        <authorList>
            <person name="Meier V. D."/>
        </authorList>
    </citation>
    <scope>NUCLEOTIDE SEQUENCE</scope>
    <source>
        <strain evidence="13">AVDCRST_MAG56</strain>
    </source>
</reference>
<feature type="transmembrane region" description="Helical" evidence="12">
    <location>
        <begin position="108"/>
        <end position="127"/>
    </location>
</feature>
<evidence type="ECO:0000256" key="9">
    <source>
        <dbReference type="ARBA" id="ARBA00023136"/>
    </source>
</evidence>
<sequence>MGCPDWPRCFGTWVPPTNASELPANYQEIYSQKRKAKNDRLAETLRRMGFEATANLITNDPAMFEEAPFNPLRTWIEYGNRLIGVLIGFFIFITAVLSFRYFRRDPAITWLSVLALVLVGFEGWLGSIVVSTNLLPGTITVHMLLAIAIVCLLIYVVARSYDGLVPVKLKGGKTSVNALLALGLLLSVGQV</sequence>
<evidence type="ECO:0000256" key="2">
    <source>
        <dbReference type="ARBA" id="ARBA00022475"/>
    </source>
</evidence>
<feature type="transmembrane region" description="Helical" evidence="12">
    <location>
        <begin position="82"/>
        <end position="101"/>
    </location>
</feature>
<keyword evidence="10" id="KW-1015">Disulfide bond</keyword>
<organism evidence="13">
    <name type="scientific">uncultured Cytophagales bacterium</name>
    <dbReference type="NCBI Taxonomy" id="158755"/>
    <lineage>
        <taxon>Bacteria</taxon>
        <taxon>Pseudomonadati</taxon>
        <taxon>Bacteroidota</taxon>
        <taxon>Sphingobacteriia</taxon>
        <taxon>Sphingobacteriales</taxon>
        <taxon>environmental samples</taxon>
    </lineage>
</organism>
<evidence type="ECO:0000256" key="8">
    <source>
        <dbReference type="ARBA" id="ARBA00023133"/>
    </source>
</evidence>
<name>A0A6J4JQX0_9SPHI</name>
<keyword evidence="6" id="KW-0560">Oxidoreductase</keyword>
<dbReference type="EMBL" id="CADCTQ010000341">
    <property type="protein sequence ID" value="CAA9285196.1"/>
    <property type="molecule type" value="Genomic_DNA"/>
</dbReference>
<gene>
    <name evidence="13" type="ORF">AVDCRST_MAG56-4063</name>
</gene>
<evidence type="ECO:0000256" key="12">
    <source>
        <dbReference type="SAM" id="Phobius"/>
    </source>
</evidence>
<feature type="transmembrane region" description="Helical" evidence="12">
    <location>
        <begin position="139"/>
        <end position="158"/>
    </location>
</feature>
<dbReference type="GO" id="GO:0016491">
    <property type="term" value="F:oxidoreductase activity"/>
    <property type="evidence" value="ECO:0007669"/>
    <property type="project" value="UniProtKB-KW"/>
</dbReference>
<evidence type="ECO:0000256" key="11">
    <source>
        <dbReference type="ARBA" id="ARBA00023444"/>
    </source>
</evidence>
<keyword evidence="7" id="KW-0408">Iron</keyword>
<dbReference type="GO" id="GO:0006784">
    <property type="term" value="P:heme A biosynthetic process"/>
    <property type="evidence" value="ECO:0007669"/>
    <property type="project" value="InterPro"/>
</dbReference>
<evidence type="ECO:0000256" key="7">
    <source>
        <dbReference type="ARBA" id="ARBA00023004"/>
    </source>
</evidence>
<dbReference type="GO" id="GO:0046872">
    <property type="term" value="F:metal ion binding"/>
    <property type="evidence" value="ECO:0007669"/>
    <property type="project" value="UniProtKB-KW"/>
</dbReference>
<keyword evidence="9 12" id="KW-0472">Membrane</keyword>
<comment type="subcellular location">
    <subcellularLocation>
        <location evidence="1">Membrane</location>
        <topology evidence="1">Multi-pass membrane protein</topology>
    </subcellularLocation>
</comment>
<dbReference type="PANTHER" id="PTHR35457">
    <property type="entry name" value="HEME A SYNTHASE"/>
    <property type="match status" value="1"/>
</dbReference>
<feature type="non-terminal residue" evidence="13">
    <location>
        <position position="191"/>
    </location>
</feature>
<dbReference type="PANTHER" id="PTHR35457:SF1">
    <property type="entry name" value="HEME A SYNTHASE"/>
    <property type="match status" value="1"/>
</dbReference>
<evidence type="ECO:0000256" key="3">
    <source>
        <dbReference type="ARBA" id="ARBA00022692"/>
    </source>
</evidence>
<dbReference type="InterPro" id="IPR050450">
    <property type="entry name" value="COX15/CtaA_HemeA_synthase"/>
</dbReference>
<protein>
    <submittedName>
        <fullName evidence="13">Heme A synthase, cytochrome oxidase biogenesis protein Cox15-CtaA</fullName>
    </submittedName>
</protein>
<evidence type="ECO:0000256" key="10">
    <source>
        <dbReference type="ARBA" id="ARBA00023157"/>
    </source>
</evidence>
<dbReference type="AlphaFoldDB" id="A0A6J4JQX0"/>
<comment type="pathway">
    <text evidence="11">Porphyrin-containing compound metabolism.</text>
</comment>
<keyword evidence="4" id="KW-0479">Metal-binding</keyword>
<keyword evidence="2" id="KW-1003">Cell membrane</keyword>
<keyword evidence="5 12" id="KW-1133">Transmembrane helix</keyword>
<dbReference type="GO" id="GO:0016020">
    <property type="term" value="C:membrane"/>
    <property type="evidence" value="ECO:0007669"/>
    <property type="project" value="UniProtKB-SubCell"/>
</dbReference>
<keyword evidence="8" id="KW-0350">Heme biosynthesis</keyword>
<proteinExistence type="predicted"/>
<evidence type="ECO:0000256" key="5">
    <source>
        <dbReference type="ARBA" id="ARBA00022989"/>
    </source>
</evidence>